<accession>A0ACB9RNM2</accession>
<reference evidence="2" key="1">
    <citation type="journal article" date="2023" name="Front. Plant Sci.">
        <title>Chromosomal-level genome assembly of Melastoma candidum provides insights into trichome evolution.</title>
        <authorList>
            <person name="Zhong Y."/>
            <person name="Wu W."/>
            <person name="Sun C."/>
            <person name="Zou P."/>
            <person name="Liu Y."/>
            <person name="Dai S."/>
            <person name="Zhou R."/>
        </authorList>
    </citation>
    <scope>NUCLEOTIDE SEQUENCE [LARGE SCALE GENOMIC DNA]</scope>
</reference>
<evidence type="ECO:0000313" key="1">
    <source>
        <dbReference type="EMBL" id="KAI4380593.1"/>
    </source>
</evidence>
<sequence length="236" mass="26647">MAGVKSKKVLDLGEDLEPLFDYSRVQPNIICLDDDDYGHGDGDSSDGMAFFSLDGKKKKKEKKKNTHIVEGKREHVGDKKDEEDEDDWLLPPPPKPTVDAMTKRKLEDDPTIKELRLMKQELQSLAQSTKDSRAVEDSPVEIVQDFGQATAVESLKPPSDRFKVIISIQDKDGVKQFRVFMDDKLERIFTLYAKKVNVPSEKLTFCFDGEKISPSETPESLGMEDNDIIEVHAKSS</sequence>
<protein>
    <submittedName>
        <fullName evidence="1">Uncharacterized protein</fullName>
    </submittedName>
</protein>
<dbReference type="Proteomes" id="UP001057402">
    <property type="component" value="Chromosome 3"/>
</dbReference>
<evidence type="ECO:0000313" key="2">
    <source>
        <dbReference type="Proteomes" id="UP001057402"/>
    </source>
</evidence>
<gene>
    <name evidence="1" type="ORF">MLD38_006766</name>
</gene>
<name>A0ACB9RNM2_9MYRT</name>
<proteinExistence type="predicted"/>
<keyword evidence="2" id="KW-1185">Reference proteome</keyword>
<dbReference type="EMBL" id="CM042882">
    <property type="protein sequence ID" value="KAI4380593.1"/>
    <property type="molecule type" value="Genomic_DNA"/>
</dbReference>
<comment type="caution">
    <text evidence="1">The sequence shown here is derived from an EMBL/GenBank/DDBJ whole genome shotgun (WGS) entry which is preliminary data.</text>
</comment>
<organism evidence="1 2">
    <name type="scientific">Melastoma candidum</name>
    <dbReference type="NCBI Taxonomy" id="119954"/>
    <lineage>
        <taxon>Eukaryota</taxon>
        <taxon>Viridiplantae</taxon>
        <taxon>Streptophyta</taxon>
        <taxon>Embryophyta</taxon>
        <taxon>Tracheophyta</taxon>
        <taxon>Spermatophyta</taxon>
        <taxon>Magnoliopsida</taxon>
        <taxon>eudicotyledons</taxon>
        <taxon>Gunneridae</taxon>
        <taxon>Pentapetalae</taxon>
        <taxon>rosids</taxon>
        <taxon>malvids</taxon>
        <taxon>Myrtales</taxon>
        <taxon>Melastomataceae</taxon>
        <taxon>Melastomatoideae</taxon>
        <taxon>Melastomateae</taxon>
        <taxon>Melastoma</taxon>
    </lineage>
</organism>